<evidence type="ECO:0000313" key="2">
    <source>
        <dbReference type="EMBL" id="CAD6188381.1"/>
    </source>
</evidence>
<dbReference type="Proteomes" id="UP000835052">
    <property type="component" value="Unassembled WGS sequence"/>
</dbReference>
<dbReference type="InterPro" id="IPR036063">
    <property type="entry name" value="Smr_dom_sf"/>
</dbReference>
<dbReference type="GO" id="GO:0004519">
    <property type="term" value="F:endonuclease activity"/>
    <property type="evidence" value="ECO:0007669"/>
    <property type="project" value="TreeGrafter"/>
</dbReference>
<name>A0A8S1GYS0_9PELO</name>
<dbReference type="SUPFAM" id="SSF160443">
    <property type="entry name" value="SMR domain-like"/>
    <property type="match status" value="1"/>
</dbReference>
<dbReference type="SUPFAM" id="SSF52540">
    <property type="entry name" value="P-loop containing nucleoside triphosphate hydrolases"/>
    <property type="match status" value="1"/>
</dbReference>
<comment type="caution">
    <text evidence="2">The sequence shown here is derived from an EMBL/GenBank/DDBJ whole genome shotgun (WGS) entry which is preliminary data.</text>
</comment>
<gene>
    <name evidence="2" type="ORF">CAUJ_LOCUS4300</name>
</gene>
<dbReference type="PANTHER" id="PTHR46535">
    <property type="entry name" value="NEDD4-BINDING PROTEIN 2"/>
    <property type="match status" value="1"/>
</dbReference>
<dbReference type="InterPro" id="IPR002625">
    <property type="entry name" value="Smr_dom"/>
</dbReference>
<dbReference type="PANTHER" id="PTHR46535:SF1">
    <property type="entry name" value="NEDD4-BINDING PROTEIN 2"/>
    <property type="match status" value="1"/>
</dbReference>
<dbReference type="InterPro" id="IPR052772">
    <property type="entry name" value="Endo/PolyKinase_Domain-Protein"/>
</dbReference>
<protein>
    <recommendedName>
        <fullName evidence="1">Smr domain-containing protein</fullName>
    </recommendedName>
</protein>
<dbReference type="AlphaFoldDB" id="A0A8S1GYS0"/>
<proteinExistence type="predicted"/>
<dbReference type="InterPro" id="IPR027417">
    <property type="entry name" value="P-loop_NTPase"/>
</dbReference>
<keyword evidence="3" id="KW-1185">Reference proteome</keyword>
<dbReference type="GO" id="GO:0005634">
    <property type="term" value="C:nucleus"/>
    <property type="evidence" value="ECO:0007669"/>
    <property type="project" value="TreeGrafter"/>
</dbReference>
<accession>A0A8S1GYS0</accession>
<sequence>MSKQAEIKETHSQCYDCYASLEELRHCILDGHPVLVILRGIQGSGKSTLAKFLAGLKEGSVICSTDDLFMKNGVYEFQVERLDEFHKVNVSKVRQSLDNNVTPIIVDNTNIQFIHVKPLVTMAVRRYYEIYILEPETGWKYSAKECFRRNVHGVTKESLERALELLELEGRPPFEKLVPTKNLKIGPLTQIETEYSTQVFNILPVKAGPSASLFSLTPEDPRKKKKSVRSVGTFVDVAAIARKLASLQDPRHLEEFCEVEQVPVKLEKVELKTRASQTDFKKESTRRRDESDREEEFDPLDIFFYPFFPGEHPMILYDLYCKHQYKVAFQIVLEMGACLDEDVSWEDISTKNKNEKKLHWVKELDQFLSQTYHQDVFDEDFDDSFLDDLSFYEFDPTFSGVKAFPSLTNESPQPSSPRGETIGDKMKLARICEMFPGMNTRDVQEYFRWCDNNEDMTIDVLRDYISMNPKAQNKVIYGNQMASTSALHSTSLQDAHSEVIPILKKMKEMYQTYKTLKNAASSYGSSANKVQLTVHHIKEMAVLRGKMNDSRQRCDELIRDAHKNMVHLDLHYMTVEGAKALFLSKLRNFKEGKLHVITGYGKITGNSNIKNTVIGHLRKNNIEFHQENEGKIVITIRRR</sequence>
<feature type="domain" description="Smr" evidence="1">
    <location>
        <begin position="568"/>
        <end position="637"/>
    </location>
</feature>
<evidence type="ECO:0000313" key="3">
    <source>
        <dbReference type="Proteomes" id="UP000835052"/>
    </source>
</evidence>
<evidence type="ECO:0000259" key="1">
    <source>
        <dbReference type="PROSITE" id="PS50828"/>
    </source>
</evidence>
<dbReference type="Gene3D" id="3.40.50.300">
    <property type="entry name" value="P-loop containing nucleotide triphosphate hydrolases"/>
    <property type="match status" value="1"/>
</dbReference>
<dbReference type="Pfam" id="PF13671">
    <property type="entry name" value="AAA_33"/>
    <property type="match status" value="1"/>
</dbReference>
<dbReference type="SMART" id="SM00463">
    <property type="entry name" value="SMR"/>
    <property type="match status" value="1"/>
</dbReference>
<dbReference type="OrthoDB" id="3231855at2759"/>
<reference evidence="2" key="1">
    <citation type="submission" date="2020-10" db="EMBL/GenBank/DDBJ databases">
        <authorList>
            <person name="Kikuchi T."/>
        </authorList>
    </citation>
    <scope>NUCLEOTIDE SEQUENCE</scope>
    <source>
        <strain evidence="2">NKZ352</strain>
    </source>
</reference>
<organism evidence="2 3">
    <name type="scientific">Caenorhabditis auriculariae</name>
    <dbReference type="NCBI Taxonomy" id="2777116"/>
    <lineage>
        <taxon>Eukaryota</taxon>
        <taxon>Metazoa</taxon>
        <taxon>Ecdysozoa</taxon>
        <taxon>Nematoda</taxon>
        <taxon>Chromadorea</taxon>
        <taxon>Rhabditida</taxon>
        <taxon>Rhabditina</taxon>
        <taxon>Rhabditomorpha</taxon>
        <taxon>Rhabditoidea</taxon>
        <taxon>Rhabditidae</taxon>
        <taxon>Peloderinae</taxon>
        <taxon>Caenorhabditis</taxon>
    </lineage>
</organism>
<dbReference type="PROSITE" id="PS50828">
    <property type="entry name" value="SMR"/>
    <property type="match status" value="1"/>
</dbReference>
<dbReference type="CDD" id="cd14279">
    <property type="entry name" value="CUE"/>
    <property type="match status" value="1"/>
</dbReference>
<dbReference type="EMBL" id="CAJGYM010000008">
    <property type="protein sequence ID" value="CAD6188381.1"/>
    <property type="molecule type" value="Genomic_DNA"/>
</dbReference>
<dbReference type="Gene3D" id="3.30.1370.110">
    <property type="match status" value="1"/>
</dbReference>